<dbReference type="SMART" id="SM00338">
    <property type="entry name" value="BRLZ"/>
    <property type="match status" value="1"/>
</dbReference>
<feature type="coiled-coil region" evidence="13">
    <location>
        <begin position="248"/>
        <end position="282"/>
    </location>
</feature>
<dbReference type="AlphaFoldDB" id="A0A0P7UH73"/>
<dbReference type="STRING" id="113540.ENSSFOP00015008787"/>
<dbReference type="Proteomes" id="UP000034805">
    <property type="component" value="Unassembled WGS sequence"/>
</dbReference>
<feature type="compositionally biased region" description="Low complexity" evidence="14">
    <location>
        <begin position="69"/>
        <end position="86"/>
    </location>
</feature>
<evidence type="ECO:0000256" key="12">
    <source>
        <dbReference type="ARBA" id="ARBA00023242"/>
    </source>
</evidence>
<name>A0A0P7UH73_SCLFO</name>
<keyword evidence="13" id="KW-0175">Coiled coil</keyword>
<comment type="subcellular location">
    <subcellularLocation>
        <location evidence="2">Endoplasmic reticulum membrane</location>
        <topology evidence="2">Single-pass membrane protein</topology>
    </subcellularLocation>
    <subcellularLocation>
        <location evidence="1">Nucleus</location>
    </subcellularLocation>
</comment>
<dbReference type="InterPro" id="IPR051882">
    <property type="entry name" value="ATF_bZIP_TF"/>
</dbReference>
<dbReference type="PANTHER" id="PTHR46164:SF1">
    <property type="entry name" value="CYCLIC AMP-DEPENDENT TRANSCRIPTION FACTOR ATF-6 ALPHA"/>
    <property type="match status" value="1"/>
</dbReference>
<evidence type="ECO:0000256" key="4">
    <source>
        <dbReference type="ARBA" id="ARBA00022692"/>
    </source>
</evidence>
<accession>A0A0P7UH73</accession>
<dbReference type="InterPro" id="IPR004827">
    <property type="entry name" value="bZIP"/>
</dbReference>
<dbReference type="CDD" id="cd14700">
    <property type="entry name" value="bZIP_ATF6"/>
    <property type="match status" value="1"/>
</dbReference>
<dbReference type="InterPro" id="IPR046347">
    <property type="entry name" value="bZIP_sf"/>
</dbReference>
<dbReference type="GO" id="GO:0005634">
    <property type="term" value="C:nucleus"/>
    <property type="evidence" value="ECO:0007669"/>
    <property type="project" value="UniProtKB-SubCell"/>
</dbReference>
<dbReference type="GO" id="GO:0000981">
    <property type="term" value="F:DNA-binding transcription factor activity, RNA polymerase II-specific"/>
    <property type="evidence" value="ECO:0007669"/>
    <property type="project" value="TreeGrafter"/>
</dbReference>
<dbReference type="SUPFAM" id="SSF57959">
    <property type="entry name" value="Leucine zipper domain"/>
    <property type="match status" value="1"/>
</dbReference>
<proteinExistence type="inferred from homology"/>
<feature type="region of interest" description="Disordered" evidence="14">
    <location>
        <begin position="69"/>
        <end position="136"/>
    </location>
</feature>
<evidence type="ECO:0000256" key="11">
    <source>
        <dbReference type="ARBA" id="ARBA00023230"/>
    </source>
</evidence>
<dbReference type="EMBL" id="JARO02002085">
    <property type="protein sequence ID" value="KPP73570.1"/>
    <property type="molecule type" value="Genomic_DNA"/>
</dbReference>
<comment type="similarity">
    <text evidence="3">Belongs to the bZIP family. ATF subfamily.</text>
</comment>
<keyword evidence="9" id="KW-0472">Membrane</keyword>
<keyword evidence="6" id="KW-1133">Transmembrane helix</keyword>
<reference evidence="16 17" key="1">
    <citation type="submission" date="2015-08" db="EMBL/GenBank/DDBJ databases">
        <title>The genome of the Asian arowana (Scleropages formosus).</title>
        <authorList>
            <person name="Tan M.H."/>
            <person name="Gan H.M."/>
            <person name="Croft L.J."/>
            <person name="Austin C.M."/>
        </authorList>
    </citation>
    <scope>NUCLEOTIDE SEQUENCE [LARGE SCALE GENOMIC DNA]</scope>
    <source>
        <strain evidence="16">Aro1</strain>
    </source>
</reference>
<evidence type="ECO:0000313" key="17">
    <source>
        <dbReference type="Proteomes" id="UP000034805"/>
    </source>
</evidence>
<evidence type="ECO:0000256" key="3">
    <source>
        <dbReference type="ARBA" id="ARBA00009050"/>
    </source>
</evidence>
<keyword evidence="4" id="KW-0812">Transmembrane</keyword>
<sequence length="293" mass="31883">MTNISVFDELDSNGDTDELLKALDDLSSAGDTPELTFGVDFPPWNYGSPADTDSSYTEAEMAMDTLSPYSTVSSVSSPGSTGVLSPCSPHAECQSPPTPLSVASSVTPQKKPQERSKQPVRVKPSQPPKPPIHLAPKVSIQPKPAVNMISVPHTVTTLQTKPIVIQTLQPAVPVPKLSPVTLQPAILSGHPVMLPQPTRMVQLHPQGVTTQTTTLIPDQGPDVFRRQQRMIKNRESASLSRKKKKEYLLMLEARLKVALLENEKLKNENGSLKKQLDGLLTEVRILTMVGFDT</sequence>
<gene>
    <name evidence="16" type="ORF">Z043_107331</name>
</gene>
<evidence type="ECO:0000256" key="5">
    <source>
        <dbReference type="ARBA" id="ARBA00022824"/>
    </source>
</evidence>
<comment type="caution">
    <text evidence="16">The sequence shown here is derived from an EMBL/GenBank/DDBJ whole genome shotgun (WGS) entry which is preliminary data.</text>
</comment>
<protein>
    <recommendedName>
        <fullName evidence="15">BZIP domain-containing protein</fullName>
    </recommendedName>
</protein>
<dbReference type="Pfam" id="PF00170">
    <property type="entry name" value="bZIP_1"/>
    <property type="match status" value="1"/>
</dbReference>
<keyword evidence="10" id="KW-0804">Transcription</keyword>
<dbReference type="GO" id="GO:0030968">
    <property type="term" value="P:endoplasmic reticulum unfolded protein response"/>
    <property type="evidence" value="ECO:0007669"/>
    <property type="project" value="TreeGrafter"/>
</dbReference>
<dbReference type="FunFam" id="1.20.5.170:FF:000041">
    <property type="entry name" value="Cyclic AMP-dependent transcription factor ATF-6 beta"/>
    <property type="match status" value="1"/>
</dbReference>
<dbReference type="GO" id="GO:0005789">
    <property type="term" value="C:endoplasmic reticulum membrane"/>
    <property type="evidence" value="ECO:0007669"/>
    <property type="project" value="UniProtKB-SubCell"/>
</dbReference>
<evidence type="ECO:0000256" key="14">
    <source>
        <dbReference type="SAM" id="MobiDB-lite"/>
    </source>
</evidence>
<evidence type="ECO:0000256" key="8">
    <source>
        <dbReference type="ARBA" id="ARBA00023125"/>
    </source>
</evidence>
<keyword evidence="12" id="KW-0539">Nucleus</keyword>
<dbReference type="GO" id="GO:0000978">
    <property type="term" value="F:RNA polymerase II cis-regulatory region sequence-specific DNA binding"/>
    <property type="evidence" value="ECO:0007669"/>
    <property type="project" value="TreeGrafter"/>
</dbReference>
<dbReference type="PROSITE" id="PS50217">
    <property type="entry name" value="BZIP"/>
    <property type="match status" value="1"/>
</dbReference>
<evidence type="ECO:0000256" key="6">
    <source>
        <dbReference type="ARBA" id="ARBA00022989"/>
    </source>
</evidence>
<dbReference type="Gene3D" id="1.20.5.170">
    <property type="match status" value="1"/>
</dbReference>
<dbReference type="PANTHER" id="PTHR46164">
    <property type="entry name" value="ATF6, ISOFORM C"/>
    <property type="match status" value="1"/>
</dbReference>
<evidence type="ECO:0000256" key="1">
    <source>
        <dbReference type="ARBA" id="ARBA00004123"/>
    </source>
</evidence>
<keyword evidence="8" id="KW-0238">DNA-binding</keyword>
<keyword evidence="7" id="KW-0805">Transcription regulation</keyword>
<keyword evidence="5" id="KW-0256">Endoplasmic reticulum</keyword>
<evidence type="ECO:0000256" key="7">
    <source>
        <dbReference type="ARBA" id="ARBA00023015"/>
    </source>
</evidence>
<feature type="compositionally biased region" description="Polar residues" evidence="14">
    <location>
        <begin position="101"/>
        <end position="110"/>
    </location>
</feature>
<organism evidence="16 17">
    <name type="scientific">Scleropages formosus</name>
    <name type="common">Asian bonytongue</name>
    <name type="synonym">Osteoglossum formosum</name>
    <dbReference type="NCBI Taxonomy" id="113540"/>
    <lineage>
        <taxon>Eukaryota</taxon>
        <taxon>Metazoa</taxon>
        <taxon>Chordata</taxon>
        <taxon>Craniata</taxon>
        <taxon>Vertebrata</taxon>
        <taxon>Euteleostomi</taxon>
        <taxon>Actinopterygii</taxon>
        <taxon>Neopterygii</taxon>
        <taxon>Teleostei</taxon>
        <taxon>Osteoglossocephala</taxon>
        <taxon>Osteoglossomorpha</taxon>
        <taxon>Osteoglossiformes</taxon>
        <taxon>Osteoglossidae</taxon>
        <taxon>Scleropages</taxon>
    </lineage>
</organism>
<keyword evidence="11" id="KW-0834">Unfolded protein response</keyword>
<evidence type="ECO:0000256" key="13">
    <source>
        <dbReference type="SAM" id="Coils"/>
    </source>
</evidence>
<evidence type="ECO:0000256" key="2">
    <source>
        <dbReference type="ARBA" id="ARBA00004389"/>
    </source>
</evidence>
<feature type="domain" description="BZIP" evidence="15">
    <location>
        <begin position="225"/>
        <end position="286"/>
    </location>
</feature>
<evidence type="ECO:0000259" key="15">
    <source>
        <dbReference type="PROSITE" id="PS50217"/>
    </source>
</evidence>
<evidence type="ECO:0000256" key="10">
    <source>
        <dbReference type="ARBA" id="ARBA00023163"/>
    </source>
</evidence>
<evidence type="ECO:0000256" key="9">
    <source>
        <dbReference type="ARBA" id="ARBA00023136"/>
    </source>
</evidence>
<evidence type="ECO:0000313" key="16">
    <source>
        <dbReference type="EMBL" id="KPP73570.1"/>
    </source>
</evidence>